<reference evidence="2" key="1">
    <citation type="journal article" date="2022" name="Mol. Ecol. Resour.">
        <title>The genomes of chicory, endive, great burdock and yacon provide insights into Asteraceae palaeo-polyploidization history and plant inulin production.</title>
        <authorList>
            <person name="Fan W."/>
            <person name="Wang S."/>
            <person name="Wang H."/>
            <person name="Wang A."/>
            <person name="Jiang F."/>
            <person name="Liu H."/>
            <person name="Zhao H."/>
            <person name="Xu D."/>
            <person name="Zhang Y."/>
        </authorList>
    </citation>
    <scope>NUCLEOTIDE SEQUENCE [LARGE SCALE GENOMIC DNA]</scope>
    <source>
        <strain evidence="2">cv. Niubang</strain>
    </source>
</reference>
<accession>A0ACB9CKV7</accession>
<dbReference type="EMBL" id="CM042050">
    <property type="protein sequence ID" value="KAI3734912.1"/>
    <property type="molecule type" value="Genomic_DNA"/>
</dbReference>
<gene>
    <name evidence="1" type="ORF">L6452_14394</name>
</gene>
<name>A0ACB9CKV7_ARCLA</name>
<sequence length="146" mass="15925">MARGVYPIPENVQNQERLRSYAKEVGIEETQKEGKNIGEKGVGETEPDSAEKSSAEPKKIDAVQPEKVEATEEAHPMIGVVESPIFKERGANSEDTLMTAENEGVVRETSCKAAEVTREEEMWVGEKAKKVGSCPSSGPISSDQFK</sequence>
<organism evidence="1 2">
    <name type="scientific">Arctium lappa</name>
    <name type="common">Greater burdock</name>
    <name type="synonym">Lappa major</name>
    <dbReference type="NCBI Taxonomy" id="4217"/>
    <lineage>
        <taxon>Eukaryota</taxon>
        <taxon>Viridiplantae</taxon>
        <taxon>Streptophyta</taxon>
        <taxon>Embryophyta</taxon>
        <taxon>Tracheophyta</taxon>
        <taxon>Spermatophyta</taxon>
        <taxon>Magnoliopsida</taxon>
        <taxon>eudicotyledons</taxon>
        <taxon>Gunneridae</taxon>
        <taxon>Pentapetalae</taxon>
        <taxon>asterids</taxon>
        <taxon>campanulids</taxon>
        <taxon>Asterales</taxon>
        <taxon>Asteraceae</taxon>
        <taxon>Carduoideae</taxon>
        <taxon>Cardueae</taxon>
        <taxon>Arctiinae</taxon>
        <taxon>Arctium</taxon>
    </lineage>
</organism>
<evidence type="ECO:0000313" key="1">
    <source>
        <dbReference type="EMBL" id="KAI3734912.1"/>
    </source>
</evidence>
<protein>
    <submittedName>
        <fullName evidence="1">Uncharacterized protein</fullName>
    </submittedName>
</protein>
<dbReference type="Proteomes" id="UP001055879">
    <property type="component" value="Linkage Group LG04"/>
</dbReference>
<proteinExistence type="predicted"/>
<keyword evidence="2" id="KW-1185">Reference proteome</keyword>
<reference evidence="1 2" key="2">
    <citation type="journal article" date="2022" name="Mol. Ecol. Resour.">
        <title>The genomes of chicory, endive, great burdock and yacon provide insights into Asteraceae paleo-polyploidization history and plant inulin production.</title>
        <authorList>
            <person name="Fan W."/>
            <person name="Wang S."/>
            <person name="Wang H."/>
            <person name="Wang A."/>
            <person name="Jiang F."/>
            <person name="Liu H."/>
            <person name="Zhao H."/>
            <person name="Xu D."/>
            <person name="Zhang Y."/>
        </authorList>
    </citation>
    <scope>NUCLEOTIDE SEQUENCE [LARGE SCALE GENOMIC DNA]</scope>
    <source>
        <strain evidence="2">cv. Niubang</strain>
    </source>
</reference>
<evidence type="ECO:0000313" key="2">
    <source>
        <dbReference type="Proteomes" id="UP001055879"/>
    </source>
</evidence>
<comment type="caution">
    <text evidence="1">The sequence shown here is derived from an EMBL/GenBank/DDBJ whole genome shotgun (WGS) entry which is preliminary data.</text>
</comment>